<sequence>MRYAEYRGVFYRPLHPRPTVIIASLCPDGKVNLMPASWNTPVSEEPPTIAVAVDRSAYTFQCLEHSGEATINVAAAEMADLAYRLGSVSGREVDKAKEFSVPLVPSEEVKAPGIDGSIAIYECKVEQKIDVGETRLYIFRVLRVRVLEGAVDEWGPVLSKANLLLHGAGRAFYRVDSKIIWAKKR</sequence>
<protein>
    <submittedName>
        <fullName evidence="1">Flavin reductase family protein</fullName>
        <ecNumber evidence="1">1.5.1.-</ecNumber>
    </submittedName>
</protein>
<proteinExistence type="predicted"/>
<keyword evidence="1" id="KW-0560">Oxidoreductase</keyword>
<accession>A0ACC6V0X3</accession>
<organism evidence="1 2">
    <name type="scientific">Thermoproteus sp. AZ2</name>
    <dbReference type="NCBI Taxonomy" id="1609232"/>
    <lineage>
        <taxon>Archaea</taxon>
        <taxon>Thermoproteota</taxon>
        <taxon>Thermoprotei</taxon>
        <taxon>Thermoproteales</taxon>
        <taxon>Thermoproteaceae</taxon>
        <taxon>Thermoproteus</taxon>
    </lineage>
</organism>
<gene>
    <name evidence="1" type="ORF">TU35_005575</name>
</gene>
<name>A0ACC6V0X3_9CREN</name>
<dbReference type="Proteomes" id="UP000033636">
    <property type="component" value="Unassembled WGS sequence"/>
</dbReference>
<dbReference type="EC" id="1.5.1.-" evidence="1"/>
<reference evidence="1" key="1">
    <citation type="submission" date="2024-07" db="EMBL/GenBank/DDBJ databases">
        <title>Metagenome and Metagenome-Assembled Genomes of Archaea from a hot spring from the geothermal field of Los Azufres, Mexico.</title>
        <authorList>
            <person name="Marin-Paredes R."/>
            <person name="Martinez-Romero E."/>
            <person name="Servin-Garciduenas L.E."/>
        </authorList>
    </citation>
    <scope>NUCLEOTIDE SEQUENCE</scope>
</reference>
<evidence type="ECO:0000313" key="2">
    <source>
        <dbReference type="Proteomes" id="UP000033636"/>
    </source>
</evidence>
<evidence type="ECO:0000313" key="1">
    <source>
        <dbReference type="EMBL" id="MFB6490703.1"/>
    </source>
</evidence>
<comment type="caution">
    <text evidence="1">The sequence shown here is derived from an EMBL/GenBank/DDBJ whole genome shotgun (WGS) entry which is preliminary data.</text>
</comment>
<dbReference type="EMBL" id="JZWT02000012">
    <property type="protein sequence ID" value="MFB6490703.1"/>
    <property type="molecule type" value="Genomic_DNA"/>
</dbReference>